<feature type="region of interest" description="Disordered" evidence="1">
    <location>
        <begin position="20"/>
        <end position="43"/>
    </location>
</feature>
<evidence type="ECO:0000256" key="1">
    <source>
        <dbReference type="SAM" id="MobiDB-lite"/>
    </source>
</evidence>
<dbReference type="Gene3D" id="3.30.300.20">
    <property type="match status" value="1"/>
</dbReference>
<protein>
    <submittedName>
        <fullName evidence="2">Uncharacterized protein</fullName>
    </submittedName>
</protein>
<dbReference type="InterPro" id="IPR015946">
    <property type="entry name" value="KH_dom-like_a/b"/>
</dbReference>
<dbReference type="EMBL" id="HBHT01002858">
    <property type="protein sequence ID" value="CAD9943510.1"/>
    <property type="molecule type" value="Transcribed_RNA"/>
</dbReference>
<evidence type="ECO:0000313" key="2">
    <source>
        <dbReference type="EMBL" id="CAD9943510.1"/>
    </source>
</evidence>
<reference evidence="2" key="1">
    <citation type="submission" date="2021-01" db="EMBL/GenBank/DDBJ databases">
        <authorList>
            <person name="Corre E."/>
            <person name="Pelletier E."/>
            <person name="Niang G."/>
            <person name="Scheremetjew M."/>
            <person name="Finn R."/>
            <person name="Kale V."/>
            <person name="Holt S."/>
            <person name="Cochrane G."/>
            <person name="Meng A."/>
            <person name="Brown T."/>
            <person name="Cohen L."/>
        </authorList>
    </citation>
    <scope>NUCLEOTIDE SEQUENCE</scope>
    <source>
        <strain evidence="2">CCMP125</strain>
    </source>
</reference>
<dbReference type="AlphaFoldDB" id="A0A7S2V9C6"/>
<gene>
    <name evidence="2" type="ORF">APAL1065_LOCUS1925</name>
</gene>
<proteinExistence type="predicted"/>
<dbReference type="InterPro" id="IPR036102">
    <property type="entry name" value="OsmC/Ohrsf"/>
</dbReference>
<dbReference type="SUPFAM" id="SSF82784">
    <property type="entry name" value="OsmC-like"/>
    <property type="match status" value="1"/>
</dbReference>
<name>A0A7S2V9C6_9STRA</name>
<organism evidence="2">
    <name type="scientific">Entomoneis paludosa</name>
    <dbReference type="NCBI Taxonomy" id="265537"/>
    <lineage>
        <taxon>Eukaryota</taxon>
        <taxon>Sar</taxon>
        <taxon>Stramenopiles</taxon>
        <taxon>Ochrophyta</taxon>
        <taxon>Bacillariophyta</taxon>
        <taxon>Bacillariophyceae</taxon>
        <taxon>Bacillariophycidae</taxon>
        <taxon>Entomoneidaceae</taxon>
        <taxon>Entomoneis</taxon>
    </lineage>
</organism>
<accession>A0A7S2V9C6</accession>
<sequence>MGCTQATALFVARHLPLEPDESTSVQMEEHMSSNSSKKRRRTPPRRIMLDRLEFIDIQAWRDEQGALELPILPNQPPSVPSRLQEITGTILVHSREPLTGDTLVALREQTEWRCPVANMMMESGCKINVEWLSAPQELNE</sequence>